<evidence type="ECO:0000256" key="2">
    <source>
        <dbReference type="ARBA" id="ARBA00022670"/>
    </source>
</evidence>
<keyword evidence="4 9" id="KW-0378">Hydrolase</keyword>
<evidence type="ECO:0000313" key="13">
    <source>
        <dbReference type="Proteomes" id="UP000184342"/>
    </source>
</evidence>
<dbReference type="PROSITE" id="PS51257">
    <property type="entry name" value="PROKAR_LIPOPROTEIN"/>
    <property type="match status" value="1"/>
</dbReference>
<comment type="similarity">
    <text evidence="9">Belongs to the peptidase M15D family.</text>
</comment>
<feature type="region of interest" description="Disordered" evidence="10">
    <location>
        <begin position="25"/>
        <end position="63"/>
    </location>
</feature>
<evidence type="ECO:0000256" key="3">
    <source>
        <dbReference type="ARBA" id="ARBA00022723"/>
    </source>
</evidence>
<keyword evidence="6 9" id="KW-0224">Dipeptidase</keyword>
<dbReference type="AlphaFoldDB" id="A0A1M6DLG9"/>
<dbReference type="PANTHER" id="PTHR43126">
    <property type="entry name" value="D-ALANYL-D-ALANINE DIPEPTIDASE"/>
    <property type="match status" value="1"/>
</dbReference>
<evidence type="ECO:0000256" key="7">
    <source>
        <dbReference type="ARBA" id="ARBA00023049"/>
    </source>
</evidence>
<keyword evidence="7 9" id="KW-0482">Metalloprotease</keyword>
<dbReference type="GO" id="GO:0006508">
    <property type="term" value="P:proteolysis"/>
    <property type="evidence" value="ECO:0007669"/>
    <property type="project" value="UniProtKB-KW"/>
</dbReference>
<dbReference type="HAMAP" id="MF_01924">
    <property type="entry name" value="A_A_dipeptidase"/>
    <property type="match status" value="1"/>
</dbReference>
<evidence type="ECO:0000256" key="6">
    <source>
        <dbReference type="ARBA" id="ARBA00022997"/>
    </source>
</evidence>
<feature type="active site" description="Proton donor/acceptor" evidence="9">
    <location>
        <position position="223"/>
    </location>
</feature>
<feature type="site" description="Transition state stabilizer" evidence="9">
    <location>
        <position position="131"/>
    </location>
</feature>
<reference evidence="12 13" key="1">
    <citation type="submission" date="2016-11" db="EMBL/GenBank/DDBJ databases">
        <authorList>
            <person name="Jaros S."/>
            <person name="Januszkiewicz K."/>
            <person name="Wedrychowicz H."/>
        </authorList>
    </citation>
    <scope>NUCLEOTIDE SEQUENCE [LARGE SCALE GENOMIC DNA]</scope>
    <source>
        <strain evidence="12 13">DSM 15970</strain>
    </source>
</reference>
<keyword evidence="3" id="KW-0479">Metal-binding</keyword>
<keyword evidence="8" id="KW-0961">Cell wall biogenesis/degradation</keyword>
<dbReference type="Proteomes" id="UP000184342">
    <property type="component" value="Unassembled WGS sequence"/>
</dbReference>
<protein>
    <recommendedName>
        <fullName evidence="9">D-alanyl-D-alanine dipeptidase</fullName>
        <shortName evidence="9">D-Ala-D-Ala dipeptidase</shortName>
        <ecNumber evidence="9">3.4.13.22</ecNumber>
    </recommendedName>
</protein>
<keyword evidence="11" id="KW-0732">Signal</keyword>
<evidence type="ECO:0000256" key="1">
    <source>
        <dbReference type="ARBA" id="ARBA00001362"/>
    </source>
</evidence>
<name>A0A1M6DLG9_9FIRM</name>
<dbReference type="Pfam" id="PF01427">
    <property type="entry name" value="Peptidase_M15"/>
    <property type="match status" value="1"/>
</dbReference>
<proteinExistence type="inferred from homology"/>
<comment type="caution">
    <text evidence="9">Lacks conserved residue(s) required for the propagation of feature annotation.</text>
</comment>
<dbReference type="CDD" id="cd14840">
    <property type="entry name" value="D-Ala-D-Ala_dipeptidase_Aad"/>
    <property type="match status" value="1"/>
</dbReference>
<feature type="signal peptide" evidence="11">
    <location>
        <begin position="1"/>
        <end position="18"/>
    </location>
</feature>
<evidence type="ECO:0000256" key="10">
    <source>
        <dbReference type="SAM" id="MobiDB-lite"/>
    </source>
</evidence>
<feature type="compositionally biased region" description="Polar residues" evidence="10">
    <location>
        <begin position="25"/>
        <end position="45"/>
    </location>
</feature>
<dbReference type="STRING" id="1122934.SAMN02745691_00742"/>
<comment type="function">
    <text evidence="9">Catalyzes hydrolysis of the D-alanyl-D-alanine dipeptide.</text>
</comment>
<accession>A0A1M6DLG9</accession>
<evidence type="ECO:0000256" key="9">
    <source>
        <dbReference type="HAMAP-Rule" id="MF_01924"/>
    </source>
</evidence>
<gene>
    <name evidence="12" type="ORF">SAMN02745691_00742</name>
</gene>
<evidence type="ECO:0000256" key="11">
    <source>
        <dbReference type="SAM" id="SignalP"/>
    </source>
</evidence>
<evidence type="ECO:0000313" key="12">
    <source>
        <dbReference type="EMBL" id="SHI73838.1"/>
    </source>
</evidence>
<dbReference type="EC" id="3.4.13.22" evidence="9"/>
<dbReference type="SUPFAM" id="SSF55166">
    <property type="entry name" value="Hedgehog/DD-peptidase"/>
    <property type="match status" value="1"/>
</dbReference>
<dbReference type="PANTHER" id="PTHR43126:SF1">
    <property type="entry name" value="D-ALANYL-D-ALANINE DIPEPTIDASE"/>
    <property type="match status" value="1"/>
</dbReference>
<dbReference type="GO" id="GO:0008237">
    <property type="term" value="F:metallopeptidase activity"/>
    <property type="evidence" value="ECO:0007669"/>
    <property type="project" value="UniProtKB-KW"/>
</dbReference>
<comment type="catalytic activity">
    <reaction evidence="1 9">
        <text>D-alanyl-D-alanine + H2O = 2 D-alanine</text>
        <dbReference type="Rhea" id="RHEA:20661"/>
        <dbReference type="ChEBI" id="CHEBI:15377"/>
        <dbReference type="ChEBI" id="CHEBI:57416"/>
        <dbReference type="ChEBI" id="CHEBI:57822"/>
        <dbReference type="EC" id="3.4.13.22"/>
    </reaction>
</comment>
<organism evidence="12 13">
    <name type="scientific">Parasporobacterium paucivorans DSM 15970</name>
    <dbReference type="NCBI Taxonomy" id="1122934"/>
    <lineage>
        <taxon>Bacteria</taxon>
        <taxon>Bacillati</taxon>
        <taxon>Bacillota</taxon>
        <taxon>Clostridia</taxon>
        <taxon>Lachnospirales</taxon>
        <taxon>Lachnospiraceae</taxon>
        <taxon>Parasporobacterium</taxon>
    </lineage>
</organism>
<feature type="compositionally biased region" description="Low complexity" evidence="10">
    <location>
        <begin position="46"/>
        <end position="62"/>
    </location>
</feature>
<sequence>MKKAFTLCIILMILSLSACSGTLTNPKESTSQEAETLSTTATEQIPSETTSLPPATTTSSLPGDSEYVKVTEYVSSIFIDLKYATVDNFTGQVIYGFSDAYLRYGTVQKTKKAQETARLQGYSLKIWDAYRPLDAQYALWTAVPDPTYVADPRKGPSGHNMGNCIDVTLVNTDGTEIYMPTAFDDFSLLADRDYSDVSYQAAQNALLLESIMYSCGFTGYKGEWWDYTDSQSYEYTDFIP</sequence>
<evidence type="ECO:0000256" key="4">
    <source>
        <dbReference type="ARBA" id="ARBA00022801"/>
    </source>
</evidence>
<keyword evidence="13" id="KW-1185">Reference proteome</keyword>
<keyword evidence="2 9" id="KW-0645">Protease</keyword>
<dbReference type="GO" id="GO:0071555">
    <property type="term" value="P:cell wall organization"/>
    <property type="evidence" value="ECO:0007669"/>
    <property type="project" value="UniProtKB-KW"/>
</dbReference>
<dbReference type="InterPro" id="IPR000755">
    <property type="entry name" value="A_A_dipeptidase"/>
</dbReference>
<dbReference type="GO" id="GO:0046872">
    <property type="term" value="F:metal ion binding"/>
    <property type="evidence" value="ECO:0007669"/>
    <property type="project" value="UniProtKB-KW"/>
</dbReference>
<dbReference type="RefSeq" id="WP_207647309.1">
    <property type="nucleotide sequence ID" value="NZ_FQYT01000006.1"/>
</dbReference>
<dbReference type="Gene3D" id="3.30.1380.10">
    <property type="match status" value="1"/>
</dbReference>
<keyword evidence="5" id="KW-0862">Zinc</keyword>
<dbReference type="EMBL" id="FQYT01000006">
    <property type="protein sequence ID" value="SHI73838.1"/>
    <property type="molecule type" value="Genomic_DNA"/>
</dbReference>
<evidence type="ECO:0000256" key="8">
    <source>
        <dbReference type="ARBA" id="ARBA00023316"/>
    </source>
</evidence>
<feature type="chain" id="PRO_5038707496" description="D-alanyl-D-alanine dipeptidase" evidence="11">
    <location>
        <begin position="19"/>
        <end position="240"/>
    </location>
</feature>
<dbReference type="InterPro" id="IPR009045">
    <property type="entry name" value="Zn_M74/Hedgehog-like"/>
</dbReference>
<evidence type="ECO:0000256" key="5">
    <source>
        <dbReference type="ARBA" id="ARBA00022833"/>
    </source>
</evidence>
<dbReference type="GO" id="GO:0160237">
    <property type="term" value="F:D-Ala-D-Ala dipeptidase activity"/>
    <property type="evidence" value="ECO:0007669"/>
    <property type="project" value="UniProtKB-EC"/>
</dbReference>